<dbReference type="EMBL" id="VITN01000003">
    <property type="protein sequence ID" value="TWB22729.1"/>
    <property type="molecule type" value="Genomic_DNA"/>
</dbReference>
<evidence type="ECO:0000313" key="2">
    <source>
        <dbReference type="EMBL" id="TWB22729.1"/>
    </source>
</evidence>
<proteinExistence type="predicted"/>
<evidence type="ECO:0000313" key="3">
    <source>
        <dbReference type="Proteomes" id="UP000319859"/>
    </source>
</evidence>
<dbReference type="AlphaFoldDB" id="A0A560FM71"/>
<name>A0A560FM71_9PROT</name>
<keyword evidence="1" id="KW-0812">Transmembrane</keyword>
<accession>A0A560FM71</accession>
<protein>
    <submittedName>
        <fullName evidence="2">Uncharacterized protein</fullName>
    </submittedName>
</protein>
<evidence type="ECO:0000256" key="1">
    <source>
        <dbReference type="SAM" id="Phobius"/>
    </source>
</evidence>
<reference evidence="2 3" key="1">
    <citation type="submission" date="2019-06" db="EMBL/GenBank/DDBJ databases">
        <title>Genomic Encyclopedia of Type Strains, Phase IV (KMG-V): Genome sequencing to study the core and pangenomes of soil and plant-associated prokaryotes.</title>
        <authorList>
            <person name="Whitman W."/>
        </authorList>
    </citation>
    <scope>NUCLEOTIDE SEQUENCE [LARGE SCALE GENOMIC DNA]</scope>
    <source>
        <strain evidence="2 3">BR 11880</strain>
    </source>
</reference>
<comment type="caution">
    <text evidence="2">The sequence shown here is derived from an EMBL/GenBank/DDBJ whole genome shotgun (WGS) entry which is preliminary data.</text>
</comment>
<keyword evidence="1" id="KW-1133">Transmembrane helix</keyword>
<dbReference type="Proteomes" id="UP000319859">
    <property type="component" value="Unassembled WGS sequence"/>
</dbReference>
<sequence>MGAAVAWKSLFGDWPGMRFIYGLVLGIAALGMAINRFLPLLPMPGKTPEEVAADRFFKGPPH</sequence>
<organism evidence="2 3">
    <name type="scientific">Nitrospirillum amazonense</name>
    <dbReference type="NCBI Taxonomy" id="28077"/>
    <lineage>
        <taxon>Bacteria</taxon>
        <taxon>Pseudomonadati</taxon>
        <taxon>Pseudomonadota</taxon>
        <taxon>Alphaproteobacteria</taxon>
        <taxon>Rhodospirillales</taxon>
        <taxon>Azospirillaceae</taxon>
        <taxon>Nitrospirillum</taxon>
    </lineage>
</organism>
<keyword evidence="1" id="KW-0472">Membrane</keyword>
<feature type="transmembrane region" description="Helical" evidence="1">
    <location>
        <begin position="19"/>
        <end position="38"/>
    </location>
</feature>
<gene>
    <name evidence="2" type="ORF">FBZ89_103356</name>
</gene>